<protein>
    <submittedName>
        <fullName evidence="4">Por secretion system C-terminal sorting domain-containing protein</fullName>
    </submittedName>
</protein>
<keyword evidence="5" id="KW-1185">Reference proteome</keyword>
<feature type="signal peptide" evidence="2">
    <location>
        <begin position="1"/>
        <end position="19"/>
    </location>
</feature>
<dbReference type="EMBL" id="FNEZ01000002">
    <property type="protein sequence ID" value="SDJ61444.1"/>
    <property type="molecule type" value="Genomic_DNA"/>
</dbReference>
<dbReference type="NCBIfam" id="TIGR04183">
    <property type="entry name" value="Por_Secre_tail"/>
    <property type="match status" value="1"/>
</dbReference>
<evidence type="ECO:0000259" key="3">
    <source>
        <dbReference type="Pfam" id="PF18962"/>
    </source>
</evidence>
<dbReference type="AlphaFoldDB" id="A0A1G8V6G0"/>
<dbReference type="InterPro" id="IPR026444">
    <property type="entry name" value="Secre_tail"/>
</dbReference>
<evidence type="ECO:0000313" key="5">
    <source>
        <dbReference type="Proteomes" id="UP000199580"/>
    </source>
</evidence>
<dbReference type="STRING" id="1128970.SAMN04487935_1198"/>
<dbReference type="InterPro" id="IPR025921">
    <property type="entry name" value="HmuY"/>
</dbReference>
<organism evidence="4 5">
    <name type="scientific">Flavobacterium noncentrifugens</name>
    <dbReference type="NCBI Taxonomy" id="1128970"/>
    <lineage>
        <taxon>Bacteria</taxon>
        <taxon>Pseudomonadati</taxon>
        <taxon>Bacteroidota</taxon>
        <taxon>Flavobacteriia</taxon>
        <taxon>Flavobacteriales</taxon>
        <taxon>Flavobacteriaceae</taxon>
        <taxon>Flavobacterium</taxon>
    </lineage>
</organism>
<dbReference type="Pfam" id="PF18962">
    <property type="entry name" value="Por_Secre_tail"/>
    <property type="match status" value="1"/>
</dbReference>
<dbReference type="Proteomes" id="UP000199580">
    <property type="component" value="Unassembled WGS sequence"/>
</dbReference>
<reference evidence="4 5" key="1">
    <citation type="submission" date="2016-10" db="EMBL/GenBank/DDBJ databases">
        <authorList>
            <person name="de Groot N.N."/>
        </authorList>
    </citation>
    <scope>NUCLEOTIDE SEQUENCE [LARGE SCALE GENOMIC DNA]</scope>
    <source>
        <strain evidence="4 5">CGMCC 1.10076</strain>
    </source>
</reference>
<dbReference type="OrthoDB" id="629570at2"/>
<feature type="domain" description="Secretion system C-terminal sorting" evidence="3">
    <location>
        <begin position="325"/>
        <end position="403"/>
    </location>
</feature>
<keyword evidence="1 2" id="KW-0732">Signal</keyword>
<evidence type="ECO:0000256" key="2">
    <source>
        <dbReference type="SAM" id="SignalP"/>
    </source>
</evidence>
<dbReference type="CDD" id="cd12105">
    <property type="entry name" value="HmuY"/>
    <property type="match status" value="1"/>
</dbReference>
<feature type="chain" id="PRO_5011603478" evidence="2">
    <location>
        <begin position="20"/>
        <end position="405"/>
    </location>
</feature>
<evidence type="ECO:0000256" key="1">
    <source>
        <dbReference type="ARBA" id="ARBA00022729"/>
    </source>
</evidence>
<sequence>MKKRILLMAAVLFGLGSNAQTAGSVAMGAGYANQVYYKLSNGTTNQYPQNSWDVAFLRTSNFGFATRINDAKNLAVFEAGTTADWATLNVSQESSWTQLYNSDTEWEKGAFDNGSATYGWGEYNIANHHVTGAVVFVIKYSATAYKKFKIDDFFSGYTFTYATWDGAGWGADTTVTLANATNPTNNFNYYSLETNAPVIAEPANTDWDLNFTKYNTDLGIMMYGVTGVLHHPSLQVAENADGATTNLEFSADINKIGYDWKTFTGGAYVVDTQKAFFIKNPNGTVYRLKFNTFAGSATGEITFNSEDVTSLLSTTTLENKASFGVYPNPSTDKKINIVYELPSGAAAQNTVAIYSLTGAKVFESKMANTSGFFSQQIDLGALNAGIYVLQFQSGDYSTTKKIVLN</sequence>
<proteinExistence type="predicted"/>
<dbReference type="RefSeq" id="WP_091392774.1">
    <property type="nucleotide sequence ID" value="NZ_BKAI01000003.1"/>
</dbReference>
<name>A0A1G8V6G0_9FLAO</name>
<accession>A0A1G8V6G0</accession>
<gene>
    <name evidence="4" type="ORF">SAMN04487935_1198</name>
</gene>
<evidence type="ECO:0000313" key="4">
    <source>
        <dbReference type="EMBL" id="SDJ61444.1"/>
    </source>
</evidence>